<dbReference type="Proteomes" id="UP001206595">
    <property type="component" value="Unassembled WGS sequence"/>
</dbReference>
<evidence type="ECO:0000313" key="1">
    <source>
        <dbReference type="EMBL" id="KAI8578513.1"/>
    </source>
</evidence>
<reference evidence="1" key="1">
    <citation type="submission" date="2021-06" db="EMBL/GenBank/DDBJ databases">
        <authorList>
            <consortium name="DOE Joint Genome Institute"/>
            <person name="Mondo S.J."/>
            <person name="Amses K.R."/>
            <person name="Simmons D.R."/>
            <person name="Longcore J.E."/>
            <person name="Seto K."/>
            <person name="Alves G.H."/>
            <person name="Bonds A.E."/>
            <person name="Quandt C.A."/>
            <person name="Davis W.J."/>
            <person name="Chang Y."/>
            <person name="Letcher P.M."/>
            <person name="Powell M.J."/>
            <person name="Kuo A."/>
            <person name="Labutti K."/>
            <person name="Pangilinan J."/>
            <person name="Andreopoulos W."/>
            <person name="Tritt A."/>
            <person name="Riley R."/>
            <person name="Hundley H."/>
            <person name="Johnson J."/>
            <person name="Lipzen A."/>
            <person name="Barry K."/>
            <person name="Berbee M.L."/>
            <person name="Buchler N.E."/>
            <person name="Grigoriev I.V."/>
            <person name="Spatafora J.W."/>
            <person name="Stajich J.E."/>
            <person name="James T.Y."/>
        </authorList>
    </citation>
    <scope>NUCLEOTIDE SEQUENCE</scope>
    <source>
        <strain evidence="1">AG</strain>
    </source>
</reference>
<organism evidence="1 2">
    <name type="scientific">Umbelopsis ramanniana AG</name>
    <dbReference type="NCBI Taxonomy" id="1314678"/>
    <lineage>
        <taxon>Eukaryota</taxon>
        <taxon>Fungi</taxon>
        <taxon>Fungi incertae sedis</taxon>
        <taxon>Mucoromycota</taxon>
        <taxon>Mucoromycotina</taxon>
        <taxon>Umbelopsidomycetes</taxon>
        <taxon>Umbelopsidales</taxon>
        <taxon>Umbelopsidaceae</taxon>
        <taxon>Umbelopsis</taxon>
    </lineage>
</organism>
<dbReference type="RefSeq" id="XP_051443517.1">
    <property type="nucleotide sequence ID" value="XM_051590036.1"/>
</dbReference>
<comment type="caution">
    <text evidence="1">The sequence shown here is derived from an EMBL/GenBank/DDBJ whole genome shotgun (WGS) entry which is preliminary data.</text>
</comment>
<accession>A0AAD5E7F6</accession>
<dbReference type="EMBL" id="MU620929">
    <property type="protein sequence ID" value="KAI8578513.1"/>
    <property type="molecule type" value="Genomic_DNA"/>
</dbReference>
<keyword evidence="2" id="KW-1185">Reference proteome</keyword>
<dbReference type="AlphaFoldDB" id="A0AAD5E7F6"/>
<sequence length="177" mass="21382">MMNFKKMPPEIRSKNKIWSLICLQQIKLQDEQNLEEMGRVMLAIWITHWNCIKQQREWSDQAAFNMYESIILPTNDRVLQPKEKKACNGWIPILRSVTSRGKIEVDVWKRCRCFQCQYKEGFPDERPSTDFELMFPFHIIFDPRRTQMKALDWLLLAPWRDLKFMELQNRRLDISSV</sequence>
<protein>
    <submittedName>
        <fullName evidence="1">Uncharacterized protein</fullName>
    </submittedName>
</protein>
<reference evidence="1" key="2">
    <citation type="journal article" date="2022" name="Proc. Natl. Acad. Sci. U.S.A.">
        <title>Diploid-dominant life cycles characterize the early evolution of Fungi.</title>
        <authorList>
            <person name="Amses K.R."/>
            <person name="Simmons D.R."/>
            <person name="Longcore J.E."/>
            <person name="Mondo S.J."/>
            <person name="Seto K."/>
            <person name="Jeronimo G.H."/>
            <person name="Bonds A.E."/>
            <person name="Quandt C.A."/>
            <person name="Davis W.J."/>
            <person name="Chang Y."/>
            <person name="Federici B.A."/>
            <person name="Kuo A."/>
            <person name="LaButti K."/>
            <person name="Pangilinan J."/>
            <person name="Andreopoulos W."/>
            <person name="Tritt A."/>
            <person name="Riley R."/>
            <person name="Hundley H."/>
            <person name="Johnson J."/>
            <person name="Lipzen A."/>
            <person name="Barry K."/>
            <person name="Lang B.F."/>
            <person name="Cuomo C.A."/>
            <person name="Buchler N.E."/>
            <person name="Grigoriev I.V."/>
            <person name="Spatafora J.W."/>
            <person name="Stajich J.E."/>
            <person name="James T.Y."/>
        </authorList>
    </citation>
    <scope>NUCLEOTIDE SEQUENCE</scope>
    <source>
        <strain evidence="1">AG</strain>
    </source>
</reference>
<proteinExistence type="predicted"/>
<dbReference type="GeneID" id="75915381"/>
<name>A0AAD5E7F6_UMBRA</name>
<gene>
    <name evidence="1" type="ORF">K450DRAFT_247226</name>
</gene>
<evidence type="ECO:0000313" key="2">
    <source>
        <dbReference type="Proteomes" id="UP001206595"/>
    </source>
</evidence>